<feature type="domain" description="Retrotransposon gag" evidence="2">
    <location>
        <begin position="29"/>
        <end position="90"/>
    </location>
</feature>
<dbReference type="OrthoDB" id="694489at2759"/>
<gene>
    <name evidence="3" type="ORF">E2562_017869</name>
</gene>
<keyword evidence="4" id="KW-1185">Reference proteome</keyword>
<evidence type="ECO:0000259" key="2">
    <source>
        <dbReference type="Pfam" id="PF03732"/>
    </source>
</evidence>
<protein>
    <recommendedName>
        <fullName evidence="2">Retrotransposon gag domain-containing protein</fullName>
    </recommendedName>
</protein>
<dbReference type="EMBL" id="SPHZ02000005">
    <property type="protein sequence ID" value="KAF0917423.1"/>
    <property type="molecule type" value="Genomic_DNA"/>
</dbReference>
<dbReference type="Proteomes" id="UP000479710">
    <property type="component" value="Unassembled WGS sequence"/>
</dbReference>
<dbReference type="AlphaFoldDB" id="A0A6G1E0E3"/>
<name>A0A6G1E0E3_9ORYZ</name>
<organism evidence="3 4">
    <name type="scientific">Oryza meyeriana var. granulata</name>
    <dbReference type="NCBI Taxonomy" id="110450"/>
    <lineage>
        <taxon>Eukaryota</taxon>
        <taxon>Viridiplantae</taxon>
        <taxon>Streptophyta</taxon>
        <taxon>Embryophyta</taxon>
        <taxon>Tracheophyta</taxon>
        <taxon>Spermatophyta</taxon>
        <taxon>Magnoliopsida</taxon>
        <taxon>Liliopsida</taxon>
        <taxon>Poales</taxon>
        <taxon>Poaceae</taxon>
        <taxon>BOP clade</taxon>
        <taxon>Oryzoideae</taxon>
        <taxon>Oryzeae</taxon>
        <taxon>Oryzinae</taxon>
        <taxon>Oryza</taxon>
        <taxon>Oryza meyeriana</taxon>
    </lineage>
</organism>
<evidence type="ECO:0000313" key="3">
    <source>
        <dbReference type="EMBL" id="KAF0917423.1"/>
    </source>
</evidence>
<comment type="caution">
    <text evidence="3">The sequence shown here is derived from an EMBL/GenBank/DDBJ whole genome shotgun (WGS) entry which is preliminary data.</text>
</comment>
<evidence type="ECO:0000313" key="4">
    <source>
        <dbReference type="Proteomes" id="UP000479710"/>
    </source>
</evidence>
<dbReference type="Pfam" id="PF03732">
    <property type="entry name" value="Retrotrans_gag"/>
    <property type="match status" value="1"/>
</dbReference>
<dbReference type="InterPro" id="IPR005162">
    <property type="entry name" value="Retrotrans_gag_dom"/>
</dbReference>
<evidence type="ECO:0000256" key="1">
    <source>
        <dbReference type="SAM" id="MobiDB-lite"/>
    </source>
</evidence>
<feature type="region of interest" description="Disordered" evidence="1">
    <location>
        <begin position="1"/>
        <end position="26"/>
    </location>
</feature>
<proteinExistence type="predicted"/>
<sequence length="114" mass="12757">MQTLANLYASGSQATPGGQASQTGPTAQWDAYKASRGDEAEEPDWAEFTAAFRENFVPAAIMKMKRDEFRTLRQDNLSDHANFQSMVNKALKSEVDNQRVEANRKRKAAAFQNK</sequence>
<reference evidence="3 4" key="1">
    <citation type="submission" date="2019-11" db="EMBL/GenBank/DDBJ databases">
        <title>Whole genome sequence of Oryza granulata.</title>
        <authorList>
            <person name="Li W."/>
        </authorList>
    </citation>
    <scope>NUCLEOTIDE SEQUENCE [LARGE SCALE GENOMIC DNA]</scope>
    <source>
        <strain evidence="4">cv. Menghai</strain>
        <tissue evidence="3">Leaf</tissue>
    </source>
</reference>
<accession>A0A6G1E0E3</accession>